<dbReference type="RefSeq" id="XP_070653070.1">
    <property type="nucleotide sequence ID" value="XM_070796969.1"/>
</dbReference>
<proteinExistence type="predicted"/>
<feature type="region of interest" description="Disordered" evidence="1">
    <location>
        <begin position="263"/>
        <end position="283"/>
    </location>
</feature>
<dbReference type="Pfam" id="PF15156">
    <property type="entry name" value="CLN6"/>
    <property type="match status" value="1"/>
</dbReference>
<feature type="region of interest" description="Disordered" evidence="1">
    <location>
        <begin position="349"/>
        <end position="407"/>
    </location>
</feature>
<sequence length="482" mass="51403">MFAFAAFGQRNLFAVTGSGAKGLAGRLAMEAAARRRHPGAAGGPGAQPGASFLQARHSSVKADEAAGTAPFHLDLWFYFTLQNWVLDFGRPIAMLVFPLEWFPLNKPSVGDYFHMAYNIITPFLLLQLIERCPRTLPRSLIYVSIITFIMGASIHLVGDSVNHRLIFSGYQNHLSVRENPIIKNLKPETLIDSFELLYYYDEYLGHSMWGRCGSRLAAFRAHRPAVSVAATRGQRAPVLPGPRLQRCGGNLKCGLSHRRCGPSWGQSSVPDPTLSQGTSPSSSSSSCTSAAALLPPKLRAQCQGQPCSWWCPVACTTGTWSPRARSSSSSSSPPSPCWPSSCTRSGSASSSTATASSSSTPSPSPSCSWRSGSPGCGMTPSSGRSTRASSMSLSPGPSTPSTSAANTESWAQAPGALWVGDGWLRVSVGSVCVCAPTGDGRPKVSVRSVCMCVHPLEMDGRRCLSVRSVCVCVHPLEMDGRR</sequence>
<name>A0ABM4SZ45_BOSIN</name>
<reference evidence="3" key="1">
    <citation type="submission" date="2025-08" db="UniProtKB">
        <authorList>
            <consortium name="RefSeq"/>
        </authorList>
    </citation>
    <scope>IDENTIFICATION</scope>
    <source>
        <tissue evidence="3">Blood</tissue>
    </source>
</reference>
<keyword evidence="2" id="KW-1185">Reference proteome</keyword>
<gene>
    <name evidence="3" type="primary">CLN6</name>
</gene>
<dbReference type="GeneID" id="109564713"/>
<feature type="compositionally biased region" description="Low complexity" evidence="1">
    <location>
        <begin position="272"/>
        <end position="283"/>
    </location>
</feature>
<evidence type="ECO:0000256" key="1">
    <source>
        <dbReference type="SAM" id="MobiDB-lite"/>
    </source>
</evidence>
<organism evidence="2 3">
    <name type="scientific">Bos indicus</name>
    <name type="common">Zebu</name>
    <dbReference type="NCBI Taxonomy" id="9915"/>
    <lineage>
        <taxon>Eukaryota</taxon>
        <taxon>Metazoa</taxon>
        <taxon>Chordata</taxon>
        <taxon>Craniata</taxon>
        <taxon>Vertebrata</taxon>
        <taxon>Euteleostomi</taxon>
        <taxon>Mammalia</taxon>
        <taxon>Eutheria</taxon>
        <taxon>Laurasiatheria</taxon>
        <taxon>Artiodactyla</taxon>
        <taxon>Ruminantia</taxon>
        <taxon>Pecora</taxon>
        <taxon>Bovidae</taxon>
        <taxon>Bovinae</taxon>
        <taxon>Bos</taxon>
    </lineage>
</organism>
<dbReference type="PANTHER" id="PTHR16244:SF2">
    <property type="entry name" value="CEROID-LIPOFUSCINOSIS NEURONAL PROTEIN 6"/>
    <property type="match status" value="1"/>
</dbReference>
<evidence type="ECO:0000313" key="2">
    <source>
        <dbReference type="Proteomes" id="UP001652663"/>
    </source>
</evidence>
<protein>
    <submittedName>
        <fullName evidence="3">Ceroid-lipofuscinosis neuronal protein 6 isoform X1</fullName>
    </submittedName>
</protein>
<dbReference type="Proteomes" id="UP001652663">
    <property type="component" value="Chromosome 10"/>
</dbReference>
<accession>A0ABM4SZ45</accession>
<evidence type="ECO:0000313" key="3">
    <source>
        <dbReference type="RefSeq" id="XP_070653070.1"/>
    </source>
</evidence>
<dbReference type="InterPro" id="IPR029255">
    <property type="entry name" value="CLN6"/>
</dbReference>
<dbReference type="PANTHER" id="PTHR16244">
    <property type="entry name" value="CEROID-LIPOFUSCINOSIS NEURONAL PROTEIN 6"/>
    <property type="match status" value="1"/>
</dbReference>